<dbReference type="PANTHER" id="PTHR31511">
    <property type="entry name" value="PROTEIN CBG23764"/>
    <property type="match status" value="1"/>
</dbReference>
<dbReference type="SUPFAM" id="SSF53098">
    <property type="entry name" value="Ribonuclease H-like"/>
    <property type="match status" value="1"/>
</dbReference>
<dbReference type="EMBL" id="CAXIEN010000318">
    <property type="protein sequence ID" value="CAL1293035.1"/>
    <property type="molecule type" value="Genomic_DNA"/>
</dbReference>
<dbReference type="InterPro" id="IPR038563">
    <property type="entry name" value="Endonuclease_7_sf"/>
</dbReference>
<dbReference type="SUPFAM" id="SSF54060">
    <property type="entry name" value="His-Me finger endonucleases"/>
    <property type="match status" value="1"/>
</dbReference>
<dbReference type="Gene3D" id="3.40.1800.10">
    <property type="entry name" value="His-Me finger endonucleases"/>
    <property type="match status" value="1"/>
</dbReference>
<gene>
    <name evidence="3" type="ORF">LARSCL_LOCUS17970</name>
</gene>
<proteinExistence type="predicted"/>
<feature type="compositionally biased region" description="Polar residues" evidence="1">
    <location>
        <begin position="1153"/>
        <end position="1194"/>
    </location>
</feature>
<evidence type="ECO:0000259" key="2">
    <source>
        <dbReference type="PROSITE" id="PS00028"/>
    </source>
</evidence>
<dbReference type="Proteomes" id="UP001497382">
    <property type="component" value="Unassembled WGS sequence"/>
</dbReference>
<comment type="caution">
    <text evidence="3">The sequence shown here is derived from an EMBL/GenBank/DDBJ whole genome shotgun (WGS) entry which is preliminary data.</text>
</comment>
<evidence type="ECO:0000256" key="1">
    <source>
        <dbReference type="SAM" id="MobiDB-lite"/>
    </source>
</evidence>
<protein>
    <recommendedName>
        <fullName evidence="2">C2H2-type domain-containing protein</fullName>
    </recommendedName>
</protein>
<dbReference type="InterPro" id="IPR012337">
    <property type="entry name" value="RNaseH-like_sf"/>
</dbReference>
<dbReference type="InterPro" id="IPR044925">
    <property type="entry name" value="His-Me_finger_sf"/>
</dbReference>
<feature type="domain" description="C2H2-type" evidence="2">
    <location>
        <begin position="324"/>
        <end position="346"/>
    </location>
</feature>
<dbReference type="SUPFAM" id="SSF56672">
    <property type="entry name" value="DNA/RNA polymerases"/>
    <property type="match status" value="1"/>
</dbReference>
<feature type="compositionally biased region" description="Low complexity" evidence="1">
    <location>
        <begin position="1120"/>
        <end position="1152"/>
    </location>
</feature>
<evidence type="ECO:0000313" key="4">
    <source>
        <dbReference type="Proteomes" id="UP001497382"/>
    </source>
</evidence>
<feature type="region of interest" description="Disordered" evidence="1">
    <location>
        <begin position="22"/>
        <end position="48"/>
    </location>
</feature>
<sequence>MIASLRSVTSDFRKDKHIAGVHNRIPPVKRSSNSDHPPPAKKRRPNIPPIVARRRSLNTFTSETLTADDENREDLIQFLEFVKQPLSEHIENHLLERTAIKWYIIVKIHFFRLITNDEREVCTSYFRSDCMRTLLPGNVNVDIQNAFSKVKSSFEEFEARGSGWIIDFIEHLELKVATYIPFAGSSYIPTPDKIKYTGSIINVRNNDNKCFMWSVLAALHPAEINQHRVSKYAEYVDELKFEPDTTFPFTLNKVPKFETLNNISINVYGYEETLFPLYISEKICSTHVNLLFLSNTETNHFCYIKNMSRLLSHLSKHNGKAFYCNYCLHRCSSQATLDNHLSYCQHHKPQAIEMPADTHLSFENYHFQLPVPFVIYADFESIITPNTQQVNSVSIHEPCGFCYVVIGPDGKSFKPPVVYRGERAAAMFIASLLKEEDEISAILKKNTPMSITDEEEKLFISAVNCHICGAELKKDRVRDHDHLTGKFRGAAHNNCNLNYQLSWKIPVILHNAKHYDTHIIMQALGQFKDRKIQCVANNMEKYITFSVGKLQFLDSFQFMAASLHNLVNNLPKDKFSVMRGHFSPNHVDLLLRKGVYPYEYVDNFSKFDETKLPAREHFFSSLSGELITEDEYAYANKVWQTLQLKTLGEYHDIYLKADVLLLSDVFQNFRTLCLEFYKIDPCHLLTAPSLAWQAFLKMTKVKFELLQDPDMYLFFEEGIRGGVSTITKRYAQANNKYMSNFDPSSPSKYIMYFDANDLYGWAMSQSLPLENFKWESPELWNREAIMQIPDDGDTGYVFKVDLEYPKEIHDLHNCLPVAAEKMKPNQSMLSSFQLNLAEKIGCKISGSNTKLIPNLSNKTQYISHYRNLKLYEKLGLKITRVYAVLSFKQSSWLEPYIRFNTEQRKKAQNSFEKDFFKLMNNAVFGKTLENLRERTNIRLANSEKQAKKLVSSPAFKAFKIFDEGLTAVHLVNKKIVLNRPIYAGFSILELSKTLMYDFHYSTIKKWYGDKASLLFTDTDSLCYEIECEDVYADMQLHSDYFDTSDYPPTHPLHDNKNKKVLGKMKDELNGEIVNEFVGLRSKMYSFKSVDENPTKRYNWGPSRLFSPKESSQQPASPNESSQQPASPKESSQQPAPASSMQPARQQPAPASSMQLARQQPAPASSMQPARQQPAPASSMQLARQQPAPASSMQLARQPALVAAPRRSYTTLAEWELGEGVRTTVVQCSDGIILIHIRTFTVENRPTMDGVTMLSSTWEDLSEKLLHFQFGNKSSSFVAANAILALAEENRVCLQNLLKSVDYCRELYKLKPYNVYLNEEQLNNLKSIIFDISEIIN</sequence>
<dbReference type="GO" id="GO:0071897">
    <property type="term" value="P:DNA biosynthetic process"/>
    <property type="evidence" value="ECO:0007669"/>
    <property type="project" value="UniProtKB-ARBA"/>
</dbReference>
<organism evidence="3 4">
    <name type="scientific">Larinioides sclopetarius</name>
    <dbReference type="NCBI Taxonomy" id="280406"/>
    <lineage>
        <taxon>Eukaryota</taxon>
        <taxon>Metazoa</taxon>
        <taxon>Ecdysozoa</taxon>
        <taxon>Arthropoda</taxon>
        <taxon>Chelicerata</taxon>
        <taxon>Arachnida</taxon>
        <taxon>Araneae</taxon>
        <taxon>Araneomorphae</taxon>
        <taxon>Entelegynae</taxon>
        <taxon>Araneoidea</taxon>
        <taxon>Araneidae</taxon>
        <taxon>Larinioides</taxon>
    </lineage>
</organism>
<evidence type="ECO:0000313" key="3">
    <source>
        <dbReference type="EMBL" id="CAL1293035.1"/>
    </source>
</evidence>
<name>A0AAV2B9X8_9ARAC</name>
<reference evidence="3 4" key="1">
    <citation type="submission" date="2024-04" db="EMBL/GenBank/DDBJ databases">
        <authorList>
            <person name="Rising A."/>
            <person name="Reimegard J."/>
            <person name="Sonavane S."/>
            <person name="Akerstrom W."/>
            <person name="Nylinder S."/>
            <person name="Hedman E."/>
            <person name="Kallberg Y."/>
        </authorList>
    </citation>
    <scope>NUCLEOTIDE SEQUENCE [LARGE SCALE GENOMIC DNA]</scope>
</reference>
<dbReference type="GO" id="GO:0042575">
    <property type="term" value="C:DNA polymerase complex"/>
    <property type="evidence" value="ECO:0007669"/>
    <property type="project" value="UniProtKB-ARBA"/>
</dbReference>
<feature type="compositionally biased region" description="Polar residues" evidence="1">
    <location>
        <begin position="1108"/>
        <end position="1119"/>
    </location>
</feature>
<dbReference type="Pfam" id="PF02945">
    <property type="entry name" value="Endonuclease_7"/>
    <property type="match status" value="1"/>
</dbReference>
<dbReference type="InterPro" id="IPR004211">
    <property type="entry name" value="Endonuclease_7"/>
</dbReference>
<dbReference type="InterPro" id="IPR013087">
    <property type="entry name" value="Znf_C2H2_type"/>
</dbReference>
<feature type="region of interest" description="Disordered" evidence="1">
    <location>
        <begin position="1096"/>
        <end position="1198"/>
    </location>
</feature>
<dbReference type="InterPro" id="IPR043502">
    <property type="entry name" value="DNA/RNA_pol_sf"/>
</dbReference>
<dbReference type="PROSITE" id="PS00028">
    <property type="entry name" value="ZINC_FINGER_C2H2_1"/>
    <property type="match status" value="1"/>
</dbReference>
<keyword evidence="4" id="KW-1185">Reference proteome</keyword>
<accession>A0AAV2B9X8</accession>
<dbReference type="PANTHER" id="PTHR31511:SF12">
    <property type="entry name" value="RHO TERMINATION FACTOR N-TERMINAL DOMAIN-CONTAINING PROTEIN"/>
    <property type="match status" value="1"/>
</dbReference>